<dbReference type="InParanoid" id="W4KCD3"/>
<dbReference type="AlphaFoldDB" id="W4KCD3"/>
<accession>W4KCD3</accession>
<evidence type="ECO:0000313" key="1">
    <source>
        <dbReference type="EMBL" id="ETW83428.1"/>
    </source>
</evidence>
<keyword evidence="2" id="KW-1185">Reference proteome</keyword>
<dbReference type="GeneID" id="20675187"/>
<dbReference type="EMBL" id="KI925457">
    <property type="protein sequence ID" value="ETW83428.1"/>
    <property type="molecule type" value="Genomic_DNA"/>
</dbReference>
<evidence type="ECO:0000313" key="2">
    <source>
        <dbReference type="Proteomes" id="UP000030671"/>
    </source>
</evidence>
<protein>
    <submittedName>
        <fullName evidence="1">Uncharacterized protein</fullName>
    </submittedName>
</protein>
<proteinExistence type="predicted"/>
<dbReference type="RefSeq" id="XP_009545677.1">
    <property type="nucleotide sequence ID" value="XM_009547382.1"/>
</dbReference>
<name>W4KCD3_HETIT</name>
<reference evidence="1 2" key="1">
    <citation type="journal article" date="2012" name="New Phytol.">
        <title>Insight into trade-off between wood decay and parasitism from the genome of a fungal forest pathogen.</title>
        <authorList>
            <person name="Olson A."/>
            <person name="Aerts A."/>
            <person name="Asiegbu F."/>
            <person name="Belbahri L."/>
            <person name="Bouzid O."/>
            <person name="Broberg A."/>
            <person name="Canback B."/>
            <person name="Coutinho P.M."/>
            <person name="Cullen D."/>
            <person name="Dalman K."/>
            <person name="Deflorio G."/>
            <person name="van Diepen L.T."/>
            <person name="Dunand C."/>
            <person name="Duplessis S."/>
            <person name="Durling M."/>
            <person name="Gonthier P."/>
            <person name="Grimwood J."/>
            <person name="Fossdal C.G."/>
            <person name="Hansson D."/>
            <person name="Henrissat B."/>
            <person name="Hietala A."/>
            <person name="Himmelstrand K."/>
            <person name="Hoffmeister D."/>
            <person name="Hogberg N."/>
            <person name="James T.Y."/>
            <person name="Karlsson M."/>
            <person name="Kohler A."/>
            <person name="Kues U."/>
            <person name="Lee Y.H."/>
            <person name="Lin Y.C."/>
            <person name="Lind M."/>
            <person name="Lindquist E."/>
            <person name="Lombard V."/>
            <person name="Lucas S."/>
            <person name="Lunden K."/>
            <person name="Morin E."/>
            <person name="Murat C."/>
            <person name="Park J."/>
            <person name="Raffaello T."/>
            <person name="Rouze P."/>
            <person name="Salamov A."/>
            <person name="Schmutz J."/>
            <person name="Solheim H."/>
            <person name="Stahlberg J."/>
            <person name="Velez H."/>
            <person name="de Vries R.P."/>
            <person name="Wiebenga A."/>
            <person name="Woodward S."/>
            <person name="Yakovlev I."/>
            <person name="Garbelotto M."/>
            <person name="Martin F."/>
            <person name="Grigoriev I.V."/>
            <person name="Stenlid J."/>
        </authorList>
    </citation>
    <scope>NUCLEOTIDE SEQUENCE [LARGE SCALE GENOMIC DNA]</scope>
    <source>
        <strain evidence="1 2">TC 32-1</strain>
    </source>
</reference>
<dbReference type="HOGENOM" id="CLU_1845356_0_0_1"/>
<organism evidence="1 2">
    <name type="scientific">Heterobasidion irregulare (strain TC 32-1)</name>
    <dbReference type="NCBI Taxonomy" id="747525"/>
    <lineage>
        <taxon>Eukaryota</taxon>
        <taxon>Fungi</taxon>
        <taxon>Dikarya</taxon>
        <taxon>Basidiomycota</taxon>
        <taxon>Agaricomycotina</taxon>
        <taxon>Agaricomycetes</taxon>
        <taxon>Russulales</taxon>
        <taxon>Bondarzewiaceae</taxon>
        <taxon>Heterobasidion</taxon>
        <taxon>Heterobasidion annosum species complex</taxon>
    </lineage>
</organism>
<gene>
    <name evidence="1" type="ORF">HETIRDRAFT_439780</name>
</gene>
<dbReference type="KEGG" id="hir:HETIRDRAFT_439780"/>
<dbReference type="Proteomes" id="UP000030671">
    <property type="component" value="Unassembled WGS sequence"/>
</dbReference>
<sequence>MVPVQLKRLVLWECARCGRCEPRETQMEGAETSARLLSECLFSPRSLVQKLFVSHFISFFRFPPRLLRPAASHLAAPSSSFSFSASTKSTSILMFSCRPYSMSLAPGSFRPYTPESPPQSARLCTTAQDLGSRIPIRPF</sequence>